<sequence>MAGHNHSVAMDPAMVKYNNMAVNRFKYFRWTKRTAGITFAYAVAVPAVVGVLAYMTDGKYNLRGKRRGDTIVEF</sequence>
<evidence type="ECO:0000313" key="3">
    <source>
        <dbReference type="Proteomes" id="UP000256645"/>
    </source>
</evidence>
<evidence type="ECO:0000256" key="1">
    <source>
        <dbReference type="SAM" id="Phobius"/>
    </source>
</evidence>
<evidence type="ECO:0000313" key="2">
    <source>
        <dbReference type="EMBL" id="RDW71238.1"/>
    </source>
</evidence>
<dbReference type="OrthoDB" id="15108at2759"/>
<keyword evidence="3" id="KW-1185">Reference proteome</keyword>
<comment type="caution">
    <text evidence="2">The sequence shown here is derived from an EMBL/GenBank/DDBJ whole genome shotgun (WGS) entry which is preliminary data.</text>
</comment>
<organism evidence="2 3">
    <name type="scientific">Coleophoma cylindrospora</name>
    <dbReference type="NCBI Taxonomy" id="1849047"/>
    <lineage>
        <taxon>Eukaryota</taxon>
        <taxon>Fungi</taxon>
        <taxon>Dikarya</taxon>
        <taxon>Ascomycota</taxon>
        <taxon>Pezizomycotina</taxon>
        <taxon>Leotiomycetes</taxon>
        <taxon>Helotiales</taxon>
        <taxon>Dermateaceae</taxon>
        <taxon>Coleophoma</taxon>
    </lineage>
</organism>
<keyword evidence="2" id="KW-0830">Ubiquinone</keyword>
<accession>A0A3D8RBE2</accession>
<keyword evidence="1" id="KW-0472">Membrane</keyword>
<dbReference type="EMBL" id="PDLM01000008">
    <property type="protein sequence ID" value="RDW71238.1"/>
    <property type="molecule type" value="Genomic_DNA"/>
</dbReference>
<feature type="transmembrane region" description="Helical" evidence="1">
    <location>
        <begin position="35"/>
        <end position="56"/>
    </location>
</feature>
<dbReference type="Proteomes" id="UP000256645">
    <property type="component" value="Unassembled WGS sequence"/>
</dbReference>
<protein>
    <submittedName>
        <fullName evidence="2">NADH:ubiquinone oxidoreductase subunit 2</fullName>
    </submittedName>
</protein>
<keyword evidence="1" id="KW-1133">Transmembrane helix</keyword>
<dbReference type="AlphaFoldDB" id="A0A3D8RBE2"/>
<proteinExistence type="predicted"/>
<dbReference type="STRING" id="1849047.A0A3D8RBE2"/>
<dbReference type="PANTHER" id="PTHR39476:SF1">
    <property type="entry name" value="NADH DEHYDROGENASE [UBIQUINONE] 1 BETA SUBCOMPLEX SUBUNIT 4"/>
    <property type="match status" value="1"/>
</dbReference>
<name>A0A3D8RBE2_9HELO</name>
<dbReference type="PANTHER" id="PTHR39476">
    <property type="entry name" value="NADH:UBIQUINONE OXIDOREDUCTASE 6.6KD SUBUNIT"/>
    <property type="match status" value="1"/>
</dbReference>
<keyword evidence="1" id="KW-0812">Transmembrane</keyword>
<reference evidence="2 3" key="1">
    <citation type="journal article" date="2018" name="IMA Fungus">
        <title>IMA Genome-F 9: Draft genome sequence of Annulohypoxylon stygium, Aspergillus mulundensis, Berkeleyomyces basicola (syn. Thielaviopsis basicola), Ceratocystis smalleyi, two Cercospora beticola strains, Coleophoma cylindrospora, Fusarium fracticaudum, Phialophora cf. hyalina, and Morchella septimelata.</title>
        <authorList>
            <person name="Wingfield B.D."/>
            <person name="Bills G.F."/>
            <person name="Dong Y."/>
            <person name="Huang W."/>
            <person name="Nel W.J."/>
            <person name="Swalarsk-Parry B.S."/>
            <person name="Vaghefi N."/>
            <person name="Wilken P.M."/>
            <person name="An Z."/>
            <person name="de Beer Z.W."/>
            <person name="De Vos L."/>
            <person name="Chen L."/>
            <person name="Duong T.A."/>
            <person name="Gao Y."/>
            <person name="Hammerbacher A."/>
            <person name="Kikkert J.R."/>
            <person name="Li Y."/>
            <person name="Li H."/>
            <person name="Li K."/>
            <person name="Li Q."/>
            <person name="Liu X."/>
            <person name="Ma X."/>
            <person name="Naidoo K."/>
            <person name="Pethybridge S.J."/>
            <person name="Sun J."/>
            <person name="Steenkamp E.T."/>
            <person name="van der Nest M.A."/>
            <person name="van Wyk S."/>
            <person name="Wingfield M.J."/>
            <person name="Xiong C."/>
            <person name="Yue Q."/>
            <person name="Zhang X."/>
        </authorList>
    </citation>
    <scope>NUCLEOTIDE SEQUENCE [LARGE SCALE GENOMIC DNA]</scope>
    <source>
        <strain evidence="2 3">BP6252</strain>
    </source>
</reference>
<gene>
    <name evidence="2" type="ORF">BP6252_07801</name>
</gene>